<evidence type="ECO:0000313" key="4">
    <source>
        <dbReference type="RefSeq" id="XP_065648571.1"/>
    </source>
</evidence>
<keyword evidence="1" id="KW-1133">Transmembrane helix</keyword>
<accession>A0ABM4BHU0</accession>
<protein>
    <submittedName>
        <fullName evidence="3 4">Uncharacterized protein LOC105843615 isoform X2</fullName>
    </submittedName>
</protein>
<dbReference type="Proteomes" id="UP001652625">
    <property type="component" value="Chromosome 03"/>
</dbReference>
<keyword evidence="1" id="KW-0812">Transmembrane</keyword>
<feature type="transmembrane region" description="Helical" evidence="1">
    <location>
        <begin position="110"/>
        <end position="130"/>
    </location>
</feature>
<name>A0ABM4BHU0_HYDVU</name>
<gene>
    <name evidence="3 4" type="primary">LOC105843615</name>
</gene>
<keyword evidence="1" id="KW-0472">Membrane</keyword>
<organism evidence="2 4">
    <name type="scientific">Hydra vulgaris</name>
    <name type="common">Hydra</name>
    <name type="synonym">Hydra attenuata</name>
    <dbReference type="NCBI Taxonomy" id="6087"/>
    <lineage>
        <taxon>Eukaryota</taxon>
        <taxon>Metazoa</taxon>
        <taxon>Cnidaria</taxon>
        <taxon>Hydrozoa</taxon>
        <taxon>Hydroidolina</taxon>
        <taxon>Anthoathecata</taxon>
        <taxon>Aplanulata</taxon>
        <taxon>Hydridae</taxon>
        <taxon>Hydra</taxon>
    </lineage>
</organism>
<dbReference type="GeneID" id="105843615"/>
<evidence type="ECO:0000256" key="1">
    <source>
        <dbReference type="SAM" id="Phobius"/>
    </source>
</evidence>
<keyword evidence="2" id="KW-1185">Reference proteome</keyword>
<proteinExistence type="predicted"/>
<evidence type="ECO:0000313" key="2">
    <source>
        <dbReference type="Proteomes" id="UP001652625"/>
    </source>
</evidence>
<reference evidence="3 4" key="1">
    <citation type="submission" date="2025-05" db="UniProtKB">
        <authorList>
            <consortium name="RefSeq"/>
        </authorList>
    </citation>
    <scope>IDENTIFICATION</scope>
</reference>
<evidence type="ECO:0000313" key="3">
    <source>
        <dbReference type="RefSeq" id="XP_065648570.1"/>
    </source>
</evidence>
<sequence length="139" mass="15646">MAISNDESMSGSWVRLDIKSISSSQVSPKFSDDEDYVVNHLTDVQAKMIESDFTLKDKVDISELKKESVSEWMSKCENSNSERNKHKKYCSLRGSKVVKRGICILTSNTFFISTLFITHTIAFALGALLGQKMKSPIRT</sequence>
<dbReference type="RefSeq" id="XP_065648571.1">
    <property type="nucleotide sequence ID" value="XM_065792499.1"/>
</dbReference>
<dbReference type="RefSeq" id="XP_065648570.1">
    <property type="nucleotide sequence ID" value="XM_065792498.1"/>
</dbReference>